<evidence type="ECO:0008006" key="3">
    <source>
        <dbReference type="Google" id="ProtNLM"/>
    </source>
</evidence>
<comment type="caution">
    <text evidence="1">The sequence shown here is derived from an EMBL/GenBank/DDBJ whole genome shotgun (WGS) entry which is preliminary data.</text>
</comment>
<evidence type="ECO:0000313" key="2">
    <source>
        <dbReference type="Proteomes" id="UP000231143"/>
    </source>
</evidence>
<dbReference type="AlphaFoldDB" id="A0A2H0E0T1"/>
<organism evidence="1 2">
    <name type="scientific">Candidatus Campbellbacteria bacterium CG22_combo_CG10-13_8_21_14_all_36_13</name>
    <dbReference type="NCBI Taxonomy" id="1974529"/>
    <lineage>
        <taxon>Bacteria</taxon>
        <taxon>Candidatus Campbelliibacteriota</taxon>
    </lineage>
</organism>
<reference evidence="1 2" key="1">
    <citation type="submission" date="2017-09" db="EMBL/GenBank/DDBJ databases">
        <title>Depth-based differentiation of microbial function through sediment-hosted aquifers and enrichment of novel symbionts in the deep terrestrial subsurface.</title>
        <authorList>
            <person name="Probst A.J."/>
            <person name="Ladd B."/>
            <person name="Jarett J.K."/>
            <person name="Geller-Mcgrath D.E."/>
            <person name="Sieber C.M."/>
            <person name="Emerson J.B."/>
            <person name="Anantharaman K."/>
            <person name="Thomas B.C."/>
            <person name="Malmstrom R."/>
            <person name="Stieglmeier M."/>
            <person name="Klingl A."/>
            <person name="Woyke T."/>
            <person name="Ryan C.M."/>
            <person name="Banfield J.F."/>
        </authorList>
    </citation>
    <scope>NUCLEOTIDE SEQUENCE [LARGE SCALE GENOMIC DNA]</scope>
    <source>
        <strain evidence="1">CG22_combo_CG10-13_8_21_14_all_36_13</strain>
    </source>
</reference>
<sequence>MEDEHSVKKITDLLKRYLSFTPKDSVVKDSFICVLRDFYNIDIDTSNIKYNNNIIFLETSSVIKNVVFLNKESILNEMKKGLGEKTPKNIL</sequence>
<gene>
    <name evidence="1" type="ORF">COW81_00195</name>
</gene>
<dbReference type="Proteomes" id="UP000231143">
    <property type="component" value="Unassembled WGS sequence"/>
</dbReference>
<proteinExistence type="predicted"/>
<dbReference type="EMBL" id="PCTT01000003">
    <property type="protein sequence ID" value="PIP87440.1"/>
    <property type="molecule type" value="Genomic_DNA"/>
</dbReference>
<protein>
    <recommendedName>
        <fullName evidence="3">DUF721 domain-containing protein</fullName>
    </recommendedName>
</protein>
<name>A0A2H0E0T1_9BACT</name>
<evidence type="ECO:0000313" key="1">
    <source>
        <dbReference type="EMBL" id="PIP87440.1"/>
    </source>
</evidence>
<accession>A0A2H0E0T1</accession>